<dbReference type="OrthoDB" id="5323870at2759"/>
<comment type="caution">
    <text evidence="3">The sequence shown here is derived from an EMBL/GenBank/DDBJ whole genome shotgun (WGS) entry which is preliminary data.</text>
</comment>
<name>A0A0W7VD33_9HYPO</name>
<dbReference type="AlphaFoldDB" id="A0A0W7VD33"/>
<evidence type="ECO:0000256" key="1">
    <source>
        <dbReference type="SAM" id="MobiDB-lite"/>
    </source>
</evidence>
<keyword evidence="4" id="KW-1185">Reference proteome</keyword>
<evidence type="ECO:0000313" key="4">
    <source>
        <dbReference type="Proteomes" id="UP000054821"/>
    </source>
</evidence>
<dbReference type="Gene3D" id="2.130.10.10">
    <property type="entry name" value="YVTN repeat-like/Quinoprotein amine dehydrogenase"/>
    <property type="match status" value="1"/>
</dbReference>
<evidence type="ECO:0008006" key="6">
    <source>
        <dbReference type="Google" id="ProtNLM"/>
    </source>
</evidence>
<sequence length="727" mass="77915">MGPAVTPRIRRTAQNTQFTYNLSRRVNDVQTYPVQSPQGATILIYGHDNGVTLVWRGGRRFKASQEASKQPTNHKEQRNGASEDSVMIIDSDDDEPPAKSQTAQSYVDKPEFEDTIERNPYPETIQTLDLAFGTAVLKVAVMPLVPCSSAEAASNGEPILAEKMVFAVSCATNDAYLVTLPLTPPSPQSKARPELRADLLAGQAGSGSWGESLTLLGGQTKHSDGLAITLIAPRSIESSSKAPRAVVAAFSRQASGVLHLWDIALEDKMSSQRPIEPFQSEFLPAPLTSISFNPTNASQLLAVSSPHAVRIYDFAQPSLPPDLDARGPFPAQGSWLLSLYQPFAKISSSRKPILDAAWIAHGRAVFALLADGMWGIWDIEGAKPLQSGAAISSKLKSGVQGAALTAFSVSGYVEGTGALRTIATQQKDKHAGDFAPMTPHTRKQAATSLNAATSLDRLFAVRGGIKVIGLPSTPGKALQDESLALWIGGLEHVCVIPGVLRFWDSQLRRGSGGGVNLFSGAQPTRMVKLVDLTTGLLGERCCGVGLIPDTCNNDDDSPDDGGLPVDVLIRGESRIVIVREGEDGRGRKIGDVVASRRKRLFSRNEKSEAIIVHGKQDRSASLSFNLSTVKPGTLRHKQAVRDELEGNGNGNGNGATDRSDDVPTPITRSRAGFGFADTLSAAADVTSDFTARNVEAEMLDIMEIDQALNNMEDDRGSGRKKVFFEED</sequence>
<gene>
    <name evidence="3" type="ORF">TGAM01_v200790</name>
    <name evidence="2" type="ORF">TGAMA5MH_03054</name>
</gene>
<accession>A0A0W7VD33</accession>
<evidence type="ECO:0000313" key="5">
    <source>
        <dbReference type="Proteomes" id="UP000236546"/>
    </source>
</evidence>
<organism evidence="3 4">
    <name type="scientific">Trichoderma gamsii</name>
    <dbReference type="NCBI Taxonomy" id="398673"/>
    <lineage>
        <taxon>Eukaryota</taxon>
        <taxon>Fungi</taxon>
        <taxon>Dikarya</taxon>
        <taxon>Ascomycota</taxon>
        <taxon>Pezizomycotina</taxon>
        <taxon>Sordariomycetes</taxon>
        <taxon>Hypocreomycetidae</taxon>
        <taxon>Hypocreales</taxon>
        <taxon>Hypocreaceae</taxon>
        <taxon>Trichoderma</taxon>
    </lineage>
</organism>
<reference evidence="3" key="3">
    <citation type="submission" date="2017-08" db="EMBL/GenBank/DDBJ databases">
        <title>Trichoderma gamsii strain T6085, whole genome shotgun sequencing project.</title>
        <authorList>
            <person name="Baroncelli R."/>
        </authorList>
    </citation>
    <scope>NUCLEOTIDE SEQUENCE</scope>
    <source>
        <strain evidence="3">T6085</strain>
    </source>
</reference>
<dbReference type="SUPFAM" id="SSF50978">
    <property type="entry name" value="WD40 repeat-like"/>
    <property type="match status" value="1"/>
</dbReference>
<dbReference type="Proteomes" id="UP000236546">
    <property type="component" value="Unassembled WGS sequence"/>
</dbReference>
<reference evidence="2 5" key="2">
    <citation type="submission" date="2017-02" db="EMBL/GenBank/DDBJ databases">
        <title>Genomes of Trichoderma spp. with biocontrol activity.</title>
        <authorList>
            <person name="Gardiner D."/>
            <person name="Kazan K."/>
            <person name="Vos C."/>
            <person name="Harvey P."/>
        </authorList>
    </citation>
    <scope>NUCLEOTIDE SEQUENCE [LARGE SCALE GENOMIC DNA]</scope>
    <source>
        <strain evidence="2 5">A5MH</strain>
    </source>
</reference>
<dbReference type="InterPro" id="IPR015943">
    <property type="entry name" value="WD40/YVTN_repeat-like_dom_sf"/>
</dbReference>
<dbReference type="STRING" id="398673.A0A0W7VD33"/>
<dbReference type="Proteomes" id="UP000054821">
    <property type="component" value="Unassembled WGS sequence"/>
</dbReference>
<evidence type="ECO:0000313" key="2">
    <source>
        <dbReference type="EMBL" id="PNP45330.1"/>
    </source>
</evidence>
<feature type="region of interest" description="Disordered" evidence="1">
    <location>
        <begin position="643"/>
        <end position="666"/>
    </location>
</feature>
<protein>
    <recommendedName>
        <fullName evidence="6">Nucleoporin NUP37</fullName>
    </recommendedName>
</protein>
<feature type="region of interest" description="Disordered" evidence="1">
    <location>
        <begin position="62"/>
        <end position="109"/>
    </location>
</feature>
<dbReference type="GeneID" id="29989427"/>
<dbReference type="InterPro" id="IPR036322">
    <property type="entry name" value="WD40_repeat_dom_sf"/>
</dbReference>
<proteinExistence type="predicted"/>
<evidence type="ECO:0000313" key="3">
    <source>
        <dbReference type="EMBL" id="PON30350.1"/>
    </source>
</evidence>
<dbReference type="EMBL" id="JPDN02000002">
    <property type="protein sequence ID" value="PON30350.1"/>
    <property type="molecule type" value="Genomic_DNA"/>
</dbReference>
<dbReference type="EMBL" id="MTYH01000025">
    <property type="protein sequence ID" value="PNP45330.1"/>
    <property type="molecule type" value="Genomic_DNA"/>
</dbReference>
<dbReference type="RefSeq" id="XP_018657410.1">
    <property type="nucleotide sequence ID" value="XM_018809344.1"/>
</dbReference>
<reference evidence="3 4" key="1">
    <citation type="journal article" date="2016" name="Genome Announc.">
        <title>Draft Whole-Genome Sequence of Trichoderma gamsii T6085, a Promising Biocontrol Agent of Fusarium Head Blight on Wheat.</title>
        <authorList>
            <person name="Baroncelli R."/>
            <person name="Zapparata A."/>
            <person name="Piaggeschi G."/>
            <person name="Sarrocco S."/>
            <person name="Vannacci G."/>
        </authorList>
    </citation>
    <scope>NUCLEOTIDE SEQUENCE [LARGE SCALE GENOMIC DNA]</scope>
    <source>
        <strain evidence="3 4">T6085</strain>
    </source>
</reference>